<dbReference type="RefSeq" id="WP_112294824.1">
    <property type="nucleotide sequence ID" value="NZ_CBCSBS010000001.1"/>
</dbReference>
<dbReference type="AlphaFoldDB" id="A0A2Z4JT96"/>
<evidence type="ECO:0000313" key="4">
    <source>
        <dbReference type="Proteomes" id="UP000248592"/>
    </source>
</evidence>
<dbReference type="Proteomes" id="UP000762271">
    <property type="component" value="Unassembled WGS sequence"/>
</dbReference>
<reference evidence="2" key="2">
    <citation type="journal article" date="2019" name="Int. J. Syst. Evol. Microbiol.">
        <title>Polynucleobacter paneuropaeus sp. nov., characterized by six strains isolated from freshwater lakes located along a 3000 km north-south cross-section across Europe.</title>
        <authorList>
            <person name="Hoetzinger M."/>
            <person name="Schmidt J."/>
            <person name="Pitt A."/>
            <person name="Koll U."/>
            <person name="Lang E."/>
            <person name="Hahn M.W."/>
        </authorList>
    </citation>
    <scope>NUCLEOTIDE SEQUENCE</scope>
    <source>
        <strain evidence="2">MG-25-Pas1-D2</strain>
    </source>
</reference>
<dbReference type="Pfam" id="PF11162">
    <property type="entry name" value="DUF2946"/>
    <property type="match status" value="1"/>
</dbReference>
<feature type="signal peptide" evidence="1">
    <location>
        <begin position="1"/>
        <end position="25"/>
    </location>
</feature>
<evidence type="ECO:0000313" key="3">
    <source>
        <dbReference type="EMBL" id="MBT8590925.1"/>
    </source>
</evidence>
<proteinExistence type="predicted"/>
<protein>
    <submittedName>
        <fullName evidence="3">DUF2946 domain-containing protein</fullName>
    </submittedName>
</protein>
<reference evidence="4" key="1">
    <citation type="submission" date="2018-06" db="EMBL/GenBank/DDBJ databases">
        <title>Description of a new Polynucleobacter species.</title>
        <authorList>
            <person name="Hahn M.W."/>
        </authorList>
    </citation>
    <scope>NUCLEOTIDE SEQUENCE [LARGE SCALE GENOMIC DNA]</scope>
    <source>
        <strain evidence="4">MG-25-Pas1-D2</strain>
    </source>
</reference>
<feature type="chain" id="PRO_5042702854" evidence="1">
    <location>
        <begin position="26"/>
        <end position="121"/>
    </location>
</feature>
<accession>A0A2Z4JT96</accession>
<keyword evidence="1" id="KW-0732">Signal</keyword>
<dbReference type="EMBL" id="CP030085">
    <property type="protein sequence ID" value="AWW50078.1"/>
    <property type="molecule type" value="Genomic_DNA"/>
</dbReference>
<dbReference type="EMBL" id="JAANGI010000001">
    <property type="protein sequence ID" value="MBT8590925.1"/>
    <property type="molecule type" value="Genomic_DNA"/>
</dbReference>
<name>A0A2Z4JT96_9BURK</name>
<gene>
    <name evidence="3" type="ORF">G6693_03165</name>
    <name evidence="2" type="ORF">Pas1_06590</name>
</gene>
<dbReference type="InterPro" id="IPR021333">
    <property type="entry name" value="DUF2946"/>
</dbReference>
<dbReference type="Proteomes" id="UP000248592">
    <property type="component" value="Chromosome"/>
</dbReference>
<evidence type="ECO:0000256" key="1">
    <source>
        <dbReference type="SAM" id="SignalP"/>
    </source>
</evidence>
<reference evidence="3" key="3">
    <citation type="journal article" date="2021" name="Genome Biol. Evol.">
        <title>Continental-Scale Gene Flow Prevents Allopatric Divergence of Pelagic Freshwater Bacteria.</title>
        <authorList>
            <person name="Hoetzinger M."/>
            <person name="Pitt A."/>
            <person name="Huemer A."/>
            <person name="Hahn M.W."/>
        </authorList>
    </citation>
    <scope>NUCLEOTIDE SEQUENCE</scope>
    <source>
        <strain evidence="3">AP-YLGG-20-G6</strain>
    </source>
</reference>
<evidence type="ECO:0000313" key="2">
    <source>
        <dbReference type="EMBL" id="AWW50078.1"/>
    </source>
</evidence>
<sequence length="121" mass="12927">MTFRNRKLVHWIAAVSILMSALAPAISQAVVKNANGFAMEVCSTSGSKMIQMQSDDSGKADVKMQACPYCLAHASITPSFESHISVDAPQSYALFPALFYQSPKPLANWVSPPSAAPPVQA</sequence>
<organism evidence="2 4">
    <name type="scientific">Polynucleobacter paneuropaeus</name>
    <dbReference type="NCBI Taxonomy" id="2527775"/>
    <lineage>
        <taxon>Bacteria</taxon>
        <taxon>Pseudomonadati</taxon>
        <taxon>Pseudomonadota</taxon>
        <taxon>Betaproteobacteria</taxon>
        <taxon>Burkholderiales</taxon>
        <taxon>Burkholderiaceae</taxon>
        <taxon>Polynucleobacter</taxon>
    </lineage>
</organism>